<evidence type="ECO:0000313" key="2">
    <source>
        <dbReference type="Proteomes" id="UP001430990"/>
    </source>
</evidence>
<reference evidence="1" key="1">
    <citation type="submission" date="2021-11" db="EMBL/GenBank/DDBJ databases">
        <title>Australian commercial rhizobial inoculants.</title>
        <authorList>
            <person name="Kohlmeier M.G."/>
            <person name="O'Hara G.W."/>
            <person name="Colombi E."/>
            <person name="Ramsay J.P."/>
            <person name="Terpolilli J."/>
        </authorList>
    </citation>
    <scope>NUCLEOTIDE SEQUENCE</scope>
    <source>
        <strain evidence="1">CC829</strain>
    </source>
</reference>
<keyword evidence="2" id="KW-1185">Reference proteome</keyword>
<sequence length="119" mass="13422">MSSAPLPFERVTQEFLRKEGLGHAREKAGNIISLRMPAHQAFGDLTDCLLDRFPAMERGSTYADVQTELFSFIEAYVGREPSTIAVTDAEALITRFEHWFAQRALVIDSPTPRIAYPYT</sequence>
<organism evidence="1 2">
    <name type="scientific">Bradyrhizobium barranii</name>
    <dbReference type="NCBI Taxonomy" id="2992140"/>
    <lineage>
        <taxon>Bacteria</taxon>
        <taxon>Pseudomonadati</taxon>
        <taxon>Pseudomonadota</taxon>
        <taxon>Alphaproteobacteria</taxon>
        <taxon>Hyphomicrobiales</taxon>
        <taxon>Nitrobacteraceae</taxon>
        <taxon>Bradyrhizobium</taxon>
    </lineage>
</organism>
<dbReference type="Proteomes" id="UP001430990">
    <property type="component" value="Chromosome"/>
</dbReference>
<proteinExistence type="predicted"/>
<dbReference type="EMBL" id="CP088100">
    <property type="protein sequence ID" value="UFW85943.1"/>
    <property type="molecule type" value="Genomic_DNA"/>
</dbReference>
<dbReference type="RefSeq" id="WP_231143583.1">
    <property type="nucleotide sequence ID" value="NZ_CP088100.1"/>
</dbReference>
<name>A0ABY3QJG2_9BRAD</name>
<protein>
    <submittedName>
        <fullName evidence="1">Uncharacterized protein</fullName>
    </submittedName>
</protein>
<accession>A0ABY3QJG2</accession>
<gene>
    <name evidence="1" type="ORF">BjapCC829_39605</name>
</gene>
<evidence type="ECO:0000313" key="1">
    <source>
        <dbReference type="EMBL" id="UFW85943.1"/>
    </source>
</evidence>